<dbReference type="SMART" id="SM00256">
    <property type="entry name" value="FBOX"/>
    <property type="match status" value="1"/>
</dbReference>
<accession>A0A087GUR1</accession>
<feature type="domain" description="F-box" evidence="1">
    <location>
        <begin position="8"/>
        <end position="68"/>
    </location>
</feature>
<proteinExistence type="predicted"/>
<dbReference type="Pfam" id="PF08387">
    <property type="entry name" value="FBD"/>
    <property type="match status" value="1"/>
</dbReference>
<protein>
    <recommendedName>
        <fullName evidence="1">F-box domain-containing protein</fullName>
    </recommendedName>
</protein>
<dbReference type="SUPFAM" id="SSF81383">
    <property type="entry name" value="F-box domain"/>
    <property type="match status" value="1"/>
</dbReference>
<keyword evidence="3" id="KW-1185">Reference proteome</keyword>
<sequence>MKRSLRNEDMISHLPEPLLLHILSSLPTKDVVATSVLSKQWRSLWKIVPKLDFDSDDFQSEDETFSEIVCKLLLSNKAPVLESLRLIFMMDKCDAMDIGMWIGIAYAHGVRKLVINVGSEKGHFKFPKSLYNCETLETLKLSAWVLIDVPSRVCLNSLRTLHLNSVNYEDDASVLNLLSGCPYLENLEVSRDEPDVESFTIAVPSLQRLTIYDDNDGEESGGYVINAPSLKYLKIQGLFGGVEFCLIENAPEFVEANIGYDSKINNENILGSLTSVKRLSLALSPLEITFPTDSIFYRLVCLELSTHKAGWWNLLLLMLSSSPKLQVLKLIDSQRYLSKHWRENNHAACGKWSQPKNVPECLLLTLETFVWEGYKHCLEEETEVAKYILRNANRLKRATFSAIPYEDSSSEEMVQELESVVKEELESVVRASTSCQLLFA</sequence>
<dbReference type="Proteomes" id="UP000029120">
    <property type="component" value="Chromosome 5"/>
</dbReference>
<dbReference type="EMBL" id="CM002873">
    <property type="protein sequence ID" value="KFK33613.1"/>
    <property type="molecule type" value="Genomic_DNA"/>
</dbReference>
<dbReference type="InterPro" id="IPR032675">
    <property type="entry name" value="LRR_dom_sf"/>
</dbReference>
<dbReference type="InterPro" id="IPR050232">
    <property type="entry name" value="FBL13/AtMIF1-like"/>
</dbReference>
<dbReference type="PROSITE" id="PS50181">
    <property type="entry name" value="FBOX"/>
    <property type="match status" value="1"/>
</dbReference>
<dbReference type="InterPro" id="IPR006566">
    <property type="entry name" value="FBD"/>
</dbReference>
<evidence type="ECO:0000313" key="2">
    <source>
        <dbReference type="EMBL" id="KFK33613.1"/>
    </source>
</evidence>
<dbReference type="eggNOG" id="ENOG502RYTW">
    <property type="taxonomic scope" value="Eukaryota"/>
</dbReference>
<evidence type="ECO:0000313" key="3">
    <source>
        <dbReference type="Proteomes" id="UP000029120"/>
    </source>
</evidence>
<dbReference type="InterPro" id="IPR036047">
    <property type="entry name" value="F-box-like_dom_sf"/>
</dbReference>
<dbReference type="OrthoDB" id="594804at2759"/>
<reference evidence="3" key="1">
    <citation type="journal article" date="2015" name="Nat. Plants">
        <title>Genome expansion of Arabis alpina linked with retrotransposition and reduced symmetric DNA methylation.</title>
        <authorList>
            <person name="Willing E.M."/>
            <person name="Rawat V."/>
            <person name="Mandakova T."/>
            <person name="Maumus F."/>
            <person name="James G.V."/>
            <person name="Nordstroem K.J."/>
            <person name="Becker C."/>
            <person name="Warthmann N."/>
            <person name="Chica C."/>
            <person name="Szarzynska B."/>
            <person name="Zytnicki M."/>
            <person name="Albani M.C."/>
            <person name="Kiefer C."/>
            <person name="Bergonzi S."/>
            <person name="Castaings L."/>
            <person name="Mateos J.L."/>
            <person name="Berns M.C."/>
            <person name="Bujdoso N."/>
            <person name="Piofczyk T."/>
            <person name="de Lorenzo L."/>
            <person name="Barrero-Sicilia C."/>
            <person name="Mateos I."/>
            <person name="Piednoel M."/>
            <person name="Hagmann J."/>
            <person name="Chen-Min-Tao R."/>
            <person name="Iglesias-Fernandez R."/>
            <person name="Schuster S.C."/>
            <person name="Alonso-Blanco C."/>
            <person name="Roudier F."/>
            <person name="Carbonero P."/>
            <person name="Paz-Ares J."/>
            <person name="Davis S.J."/>
            <person name="Pecinka A."/>
            <person name="Quesneville H."/>
            <person name="Colot V."/>
            <person name="Lysak M.A."/>
            <person name="Weigel D."/>
            <person name="Coupland G."/>
            <person name="Schneeberger K."/>
        </authorList>
    </citation>
    <scope>NUCLEOTIDE SEQUENCE [LARGE SCALE GENOMIC DNA]</scope>
    <source>
        <strain evidence="3">cv. Pajares</strain>
    </source>
</reference>
<dbReference type="Pfam" id="PF00646">
    <property type="entry name" value="F-box"/>
    <property type="match status" value="1"/>
</dbReference>
<dbReference type="SMART" id="SM00579">
    <property type="entry name" value="FBD"/>
    <property type="match status" value="1"/>
</dbReference>
<dbReference type="PANTHER" id="PTHR31900:SF34">
    <property type="entry name" value="EMB|CAB62440.1-RELATED"/>
    <property type="match status" value="1"/>
</dbReference>
<dbReference type="InterPro" id="IPR053781">
    <property type="entry name" value="F-box_AtFBL13-like"/>
</dbReference>
<organism evidence="2 3">
    <name type="scientific">Arabis alpina</name>
    <name type="common">Alpine rock-cress</name>
    <dbReference type="NCBI Taxonomy" id="50452"/>
    <lineage>
        <taxon>Eukaryota</taxon>
        <taxon>Viridiplantae</taxon>
        <taxon>Streptophyta</taxon>
        <taxon>Embryophyta</taxon>
        <taxon>Tracheophyta</taxon>
        <taxon>Spermatophyta</taxon>
        <taxon>Magnoliopsida</taxon>
        <taxon>eudicotyledons</taxon>
        <taxon>Gunneridae</taxon>
        <taxon>Pentapetalae</taxon>
        <taxon>rosids</taxon>
        <taxon>malvids</taxon>
        <taxon>Brassicales</taxon>
        <taxon>Brassicaceae</taxon>
        <taxon>Arabideae</taxon>
        <taxon>Arabis</taxon>
    </lineage>
</organism>
<dbReference type="Gramene" id="KFK33613">
    <property type="protein sequence ID" value="KFK33613"/>
    <property type="gene ID" value="AALP_AA5G036700"/>
</dbReference>
<dbReference type="InterPro" id="IPR055411">
    <property type="entry name" value="LRR_FXL15/At3g58940/PEG3-like"/>
</dbReference>
<dbReference type="CDD" id="cd22160">
    <property type="entry name" value="F-box_AtFBL13-like"/>
    <property type="match status" value="1"/>
</dbReference>
<dbReference type="SUPFAM" id="SSF52058">
    <property type="entry name" value="L domain-like"/>
    <property type="match status" value="1"/>
</dbReference>
<dbReference type="InterPro" id="IPR001810">
    <property type="entry name" value="F-box_dom"/>
</dbReference>
<dbReference type="AlphaFoldDB" id="A0A087GUR1"/>
<dbReference type="Gene3D" id="1.20.1280.50">
    <property type="match status" value="1"/>
</dbReference>
<name>A0A087GUR1_ARAAL</name>
<gene>
    <name evidence="2" type="ordered locus">AALP_Aa5g036700</name>
</gene>
<evidence type="ECO:0000259" key="1">
    <source>
        <dbReference type="PROSITE" id="PS50181"/>
    </source>
</evidence>
<dbReference type="PANTHER" id="PTHR31900">
    <property type="entry name" value="F-BOX/RNI SUPERFAMILY PROTEIN-RELATED"/>
    <property type="match status" value="1"/>
</dbReference>
<dbReference type="OMA" id="NEDMISH"/>
<dbReference type="Gene3D" id="3.80.10.10">
    <property type="entry name" value="Ribonuclease Inhibitor"/>
    <property type="match status" value="1"/>
</dbReference>
<dbReference type="Pfam" id="PF24758">
    <property type="entry name" value="LRR_At5g56370"/>
    <property type="match status" value="1"/>
</dbReference>